<organism evidence="1 2">
    <name type="scientific">Methylobacterium mesophilicum SR1.6/6</name>
    <dbReference type="NCBI Taxonomy" id="908290"/>
    <lineage>
        <taxon>Bacteria</taxon>
        <taxon>Pseudomonadati</taxon>
        <taxon>Pseudomonadota</taxon>
        <taxon>Alphaproteobacteria</taxon>
        <taxon>Hyphomicrobiales</taxon>
        <taxon>Methylobacteriaceae</taxon>
        <taxon>Methylobacterium</taxon>
    </lineage>
</organism>
<dbReference type="AlphaFoldDB" id="A0A6B9FHY4"/>
<evidence type="ECO:0000313" key="2">
    <source>
        <dbReference type="Proteomes" id="UP000012488"/>
    </source>
</evidence>
<reference evidence="1 2" key="2">
    <citation type="journal article" date="2013" name="Genome Announc.">
        <title>Draft Genome Sequence of Methylobacterium mesophilicum Strain SR1.6/6, Isolated from Citrus sinensis.</title>
        <authorList>
            <person name="Marinho Almeida D."/>
            <person name="Dini-Andreote F."/>
            <person name="Camargo Neves A.A."/>
            <person name="Juca Ramos R.T."/>
            <person name="Andreote F.D."/>
            <person name="Carneiro A.R."/>
            <person name="Oliveira de Souza Lima A."/>
            <person name="Caracciolo Gomes de Sa P.H."/>
            <person name="Ribeiro Barbosa M.S."/>
            <person name="Araujo W.L."/>
            <person name="Silva A."/>
        </authorList>
    </citation>
    <scope>NUCLEOTIDE SEQUENCE [LARGE SCALE GENOMIC DNA]</scope>
    <source>
        <strain evidence="1 2">SR1.6/6</strain>
    </source>
</reference>
<name>A0A6B9FHY4_9HYPH</name>
<reference evidence="1 2" key="1">
    <citation type="journal article" date="2012" name="Genet. Mol. Biol.">
        <title>Analysis of 16S rRNA and mxaF genes revealing insights into Methylobacterium niche-specific plant association.</title>
        <authorList>
            <person name="Dourado M.N."/>
            <person name="Andreote F.D."/>
            <person name="Dini-Andreote F."/>
            <person name="Conti R."/>
            <person name="Araujo J.M."/>
            <person name="Araujo W.L."/>
        </authorList>
    </citation>
    <scope>NUCLEOTIDE SEQUENCE [LARGE SCALE GENOMIC DNA]</scope>
    <source>
        <strain evidence="1 2">SR1.6/6</strain>
    </source>
</reference>
<protein>
    <submittedName>
        <fullName evidence="1">Uncharacterized protein</fullName>
    </submittedName>
</protein>
<dbReference type="EMBL" id="CP043538">
    <property type="protein sequence ID" value="QGY01579.1"/>
    <property type="molecule type" value="Genomic_DNA"/>
</dbReference>
<gene>
    <name evidence="1" type="ORF">MMSR116_06420</name>
</gene>
<dbReference type="KEGG" id="mmes:MMSR116_06420"/>
<dbReference type="OrthoDB" id="7986537at2"/>
<accession>A0A6B9FHY4</accession>
<dbReference type="Proteomes" id="UP000012488">
    <property type="component" value="Chromosome"/>
</dbReference>
<evidence type="ECO:0000313" key="1">
    <source>
        <dbReference type="EMBL" id="QGY01579.1"/>
    </source>
</evidence>
<dbReference type="RefSeq" id="WP_010683321.1">
    <property type="nucleotide sequence ID" value="NZ_CP043538.1"/>
</dbReference>
<sequence>MIQRTPLANLIQTQMQKLGLSDEALGCSLGYTNPTKAAGRVHALCNGLPLSAKSHFALRRLPAALDIDPDIVVHAVSDTERLIALRKQAAEEQCRLEQEAEDAAWRASFQPQAVILTEHTIPTQITMCGLTGGAKCRRIIPLDLTQSPVTFIQQALDALPQQTVAGSDGGRGVLFFGEAFGLIINYAPDAALRCSLKGEPLEVLDKAYRLGEVRLSFGGGALEPSAVSRVLGLR</sequence>
<proteinExistence type="predicted"/>